<keyword evidence="2" id="KW-1185">Reference proteome</keyword>
<accession>A0ABU8P1X3</accession>
<comment type="caution">
    <text evidence="1">The sequence shown here is derived from an EMBL/GenBank/DDBJ whole genome shotgun (WGS) entry which is preliminary data.</text>
</comment>
<dbReference type="RefSeq" id="WP_337890766.1">
    <property type="nucleotide sequence ID" value="NZ_JBAHVI010000009.1"/>
</dbReference>
<dbReference type="EMBL" id="JBAHVJ010000009">
    <property type="protein sequence ID" value="MEJ4100595.1"/>
    <property type="molecule type" value="Genomic_DNA"/>
</dbReference>
<dbReference type="Gene3D" id="3.20.20.70">
    <property type="entry name" value="Aldolase class I"/>
    <property type="match status" value="1"/>
</dbReference>
<protein>
    <submittedName>
        <fullName evidence="1">Deoxyribose-phosphate aldolase</fullName>
    </submittedName>
</protein>
<dbReference type="InterPro" id="IPR013785">
    <property type="entry name" value="Aldolase_TIM"/>
</dbReference>
<evidence type="ECO:0000313" key="2">
    <source>
        <dbReference type="Proteomes" id="UP001359781"/>
    </source>
</evidence>
<name>A0ABU8P1X3_9CORY</name>
<evidence type="ECO:0000313" key="1">
    <source>
        <dbReference type="EMBL" id="MEJ4100595.1"/>
    </source>
</evidence>
<reference evidence="1 2" key="1">
    <citation type="submission" date="2024-02" db="EMBL/GenBank/DDBJ databases">
        <title>Whole genome sequencing and characterization of Corynebacterium isolated from the ocular surface of dry eye disease sufferers.</title>
        <authorList>
            <person name="Naqvi M."/>
        </authorList>
    </citation>
    <scope>NUCLEOTIDE SEQUENCE [LARGE SCALE GENOMIC DNA]</scope>
    <source>
        <strain evidence="1 2">PCRF</strain>
    </source>
</reference>
<organism evidence="1 2">
    <name type="scientific">Corynebacterium mastitidis</name>
    <dbReference type="NCBI Taxonomy" id="161890"/>
    <lineage>
        <taxon>Bacteria</taxon>
        <taxon>Bacillati</taxon>
        <taxon>Actinomycetota</taxon>
        <taxon>Actinomycetes</taxon>
        <taxon>Mycobacteriales</taxon>
        <taxon>Corynebacteriaceae</taxon>
        <taxon>Corynebacterium</taxon>
    </lineage>
</organism>
<dbReference type="Proteomes" id="UP001359781">
    <property type="component" value="Unassembled WGS sequence"/>
</dbReference>
<dbReference type="SUPFAM" id="SSF51569">
    <property type="entry name" value="Aldolase"/>
    <property type="match status" value="1"/>
</dbReference>
<sequence length="142" mass="14635">MRDLTGAASAAEVARALREGESGLLVPASWVPAEVPEGCAVTAACGFPTGRHHPLIKASEARLAVQSGATGVLIVLDASADEHAWMVDLVTVREAVSDQVLLAAGVAARSPRRAEMEAVARRAGATEIVPIECSYGVCTSET</sequence>
<proteinExistence type="predicted"/>
<gene>
    <name evidence="1" type="ORF">V5S96_09545</name>
</gene>